<organism evidence="2 3">
    <name type="scientific">Liparis tanakae</name>
    <name type="common">Tanaka's snailfish</name>
    <dbReference type="NCBI Taxonomy" id="230148"/>
    <lineage>
        <taxon>Eukaryota</taxon>
        <taxon>Metazoa</taxon>
        <taxon>Chordata</taxon>
        <taxon>Craniata</taxon>
        <taxon>Vertebrata</taxon>
        <taxon>Euteleostomi</taxon>
        <taxon>Actinopterygii</taxon>
        <taxon>Neopterygii</taxon>
        <taxon>Teleostei</taxon>
        <taxon>Neoteleostei</taxon>
        <taxon>Acanthomorphata</taxon>
        <taxon>Eupercaria</taxon>
        <taxon>Perciformes</taxon>
        <taxon>Cottioidei</taxon>
        <taxon>Cottales</taxon>
        <taxon>Liparidae</taxon>
        <taxon>Liparis</taxon>
    </lineage>
</organism>
<dbReference type="AlphaFoldDB" id="A0A4Z2E793"/>
<accession>A0A4Z2E793</accession>
<name>A0A4Z2E793_9TELE</name>
<reference evidence="2 3" key="1">
    <citation type="submission" date="2019-03" db="EMBL/GenBank/DDBJ databases">
        <title>First draft genome of Liparis tanakae, snailfish: a comprehensive survey of snailfish specific genes.</title>
        <authorList>
            <person name="Kim W."/>
            <person name="Song I."/>
            <person name="Jeong J.-H."/>
            <person name="Kim D."/>
            <person name="Kim S."/>
            <person name="Ryu S."/>
            <person name="Song J.Y."/>
            <person name="Lee S.K."/>
        </authorList>
    </citation>
    <scope>NUCLEOTIDE SEQUENCE [LARGE SCALE GENOMIC DNA]</scope>
    <source>
        <tissue evidence="2">Muscle</tissue>
    </source>
</reference>
<evidence type="ECO:0000313" key="3">
    <source>
        <dbReference type="Proteomes" id="UP000314294"/>
    </source>
</evidence>
<feature type="region of interest" description="Disordered" evidence="1">
    <location>
        <begin position="24"/>
        <end position="54"/>
    </location>
</feature>
<feature type="compositionally biased region" description="Pro residues" evidence="1">
    <location>
        <begin position="29"/>
        <end position="48"/>
    </location>
</feature>
<dbReference type="EMBL" id="SRLO01014565">
    <property type="protein sequence ID" value="TNN24688.1"/>
    <property type="molecule type" value="Genomic_DNA"/>
</dbReference>
<gene>
    <name evidence="2" type="ORF">EYF80_065187</name>
</gene>
<evidence type="ECO:0000313" key="2">
    <source>
        <dbReference type="EMBL" id="TNN24688.1"/>
    </source>
</evidence>
<keyword evidence="3" id="KW-1185">Reference proteome</keyword>
<dbReference type="Proteomes" id="UP000314294">
    <property type="component" value="Unassembled WGS sequence"/>
</dbReference>
<evidence type="ECO:0000256" key="1">
    <source>
        <dbReference type="SAM" id="MobiDB-lite"/>
    </source>
</evidence>
<comment type="caution">
    <text evidence="2">The sequence shown here is derived from an EMBL/GenBank/DDBJ whole genome shotgun (WGS) entry which is preliminary data.</text>
</comment>
<protein>
    <submittedName>
        <fullName evidence="2">Uncharacterized protein</fullName>
    </submittedName>
</protein>
<sequence>MVMRLKAQKAPAVVSSIIMPRLHSLMSAQPPPPPPPLPPPPLPPPPPRGVQRGLETVKNFPPVSSLCVDPLGRGELAPPAHLLQPRGPLGSPDNL</sequence>
<proteinExistence type="predicted"/>
<feature type="region of interest" description="Disordered" evidence="1">
    <location>
        <begin position="71"/>
        <end position="95"/>
    </location>
</feature>